<name>A0ABV9TQ58_9ACTN</name>
<accession>A0ABV9TQ58</accession>
<dbReference type="InterPro" id="IPR007278">
    <property type="entry name" value="DUF397"/>
</dbReference>
<dbReference type="EMBL" id="JBHSIT010000001">
    <property type="protein sequence ID" value="MFC4906226.1"/>
    <property type="molecule type" value="Genomic_DNA"/>
</dbReference>
<gene>
    <name evidence="2" type="ORF">ACFPCY_02760</name>
</gene>
<comment type="caution">
    <text evidence="2">The sequence shown here is derived from an EMBL/GenBank/DDBJ whole genome shotgun (WGS) entry which is preliminary data.</text>
</comment>
<keyword evidence="3" id="KW-1185">Reference proteome</keyword>
<proteinExistence type="predicted"/>
<organism evidence="2 3">
    <name type="scientific">Actinomadura gamaensis</name>
    <dbReference type="NCBI Taxonomy" id="1763541"/>
    <lineage>
        <taxon>Bacteria</taxon>
        <taxon>Bacillati</taxon>
        <taxon>Actinomycetota</taxon>
        <taxon>Actinomycetes</taxon>
        <taxon>Streptosporangiales</taxon>
        <taxon>Thermomonosporaceae</taxon>
        <taxon>Actinomadura</taxon>
    </lineage>
</organism>
<evidence type="ECO:0000259" key="1">
    <source>
        <dbReference type="Pfam" id="PF04149"/>
    </source>
</evidence>
<protein>
    <submittedName>
        <fullName evidence="2">DUF397 domain-containing protein</fullName>
    </submittedName>
</protein>
<evidence type="ECO:0000313" key="3">
    <source>
        <dbReference type="Proteomes" id="UP001595872"/>
    </source>
</evidence>
<dbReference type="Proteomes" id="UP001595872">
    <property type="component" value="Unassembled WGS sequence"/>
</dbReference>
<evidence type="ECO:0000313" key="2">
    <source>
        <dbReference type="EMBL" id="MFC4906226.1"/>
    </source>
</evidence>
<dbReference type="RefSeq" id="WP_378251941.1">
    <property type="nucleotide sequence ID" value="NZ_JBHSIT010000001.1"/>
</dbReference>
<dbReference type="Pfam" id="PF04149">
    <property type="entry name" value="DUF397"/>
    <property type="match status" value="1"/>
</dbReference>
<reference evidence="3" key="1">
    <citation type="journal article" date="2019" name="Int. J. Syst. Evol. Microbiol.">
        <title>The Global Catalogue of Microorganisms (GCM) 10K type strain sequencing project: providing services to taxonomists for standard genome sequencing and annotation.</title>
        <authorList>
            <consortium name="The Broad Institute Genomics Platform"/>
            <consortium name="The Broad Institute Genome Sequencing Center for Infectious Disease"/>
            <person name="Wu L."/>
            <person name="Ma J."/>
        </authorList>
    </citation>
    <scope>NUCLEOTIDE SEQUENCE [LARGE SCALE GENOMIC DNA]</scope>
    <source>
        <strain evidence="3">KLKA75</strain>
    </source>
</reference>
<feature type="domain" description="DUF397" evidence="1">
    <location>
        <begin position="6"/>
        <end position="59"/>
    </location>
</feature>
<sequence>MELSRLVWRKASRSNESGDNCVEVADAVGGVALRDSKNPDAGALTLSRAGFGAVLAAVRER</sequence>